<dbReference type="InterPro" id="IPR050560">
    <property type="entry name" value="MYB_TF"/>
</dbReference>
<evidence type="ECO:0000256" key="2">
    <source>
        <dbReference type="ARBA" id="ARBA00022737"/>
    </source>
</evidence>
<keyword evidence="6" id="KW-0539">Nucleus</keyword>
<comment type="caution">
    <text evidence="10">The sequence shown here is derived from an EMBL/GenBank/DDBJ whole genome shotgun (WGS) entry which is preliminary data.</text>
</comment>
<feature type="region of interest" description="Disordered" evidence="7">
    <location>
        <begin position="255"/>
        <end position="274"/>
    </location>
</feature>
<feature type="domain" description="Myb-like" evidence="8">
    <location>
        <begin position="44"/>
        <end position="95"/>
    </location>
</feature>
<evidence type="ECO:0000256" key="5">
    <source>
        <dbReference type="ARBA" id="ARBA00023163"/>
    </source>
</evidence>
<keyword evidence="2" id="KW-0677">Repeat</keyword>
<dbReference type="CDD" id="cd00167">
    <property type="entry name" value="SANT"/>
    <property type="match status" value="3"/>
</dbReference>
<dbReference type="Proteomes" id="UP001604336">
    <property type="component" value="Unassembled WGS sequence"/>
</dbReference>
<dbReference type="Pfam" id="PF13921">
    <property type="entry name" value="Myb_DNA-bind_6"/>
    <property type="match status" value="1"/>
</dbReference>
<accession>A0ABD1PDL8</accession>
<dbReference type="PANTHER" id="PTHR45614:SF232">
    <property type="entry name" value="TRANSCRIPTION FACTOR MYB3R-2"/>
    <property type="match status" value="1"/>
</dbReference>
<feature type="domain" description="Myb-like" evidence="8">
    <location>
        <begin position="96"/>
        <end position="147"/>
    </location>
</feature>
<dbReference type="SUPFAM" id="SSF46689">
    <property type="entry name" value="Homeodomain-like"/>
    <property type="match status" value="2"/>
</dbReference>
<dbReference type="AlphaFoldDB" id="A0ABD1PDL8"/>
<dbReference type="FunFam" id="1.10.10.60:FF:000016">
    <property type="entry name" value="Transcriptional activator Myb isoform A"/>
    <property type="match status" value="1"/>
</dbReference>
<dbReference type="GO" id="GO:0005634">
    <property type="term" value="C:nucleus"/>
    <property type="evidence" value="ECO:0007669"/>
    <property type="project" value="UniProtKB-SubCell"/>
</dbReference>
<feature type="domain" description="HTH myb-type" evidence="9">
    <location>
        <begin position="96"/>
        <end position="151"/>
    </location>
</feature>
<dbReference type="InterPro" id="IPR009057">
    <property type="entry name" value="Homeodomain-like_sf"/>
</dbReference>
<evidence type="ECO:0000256" key="4">
    <source>
        <dbReference type="ARBA" id="ARBA00023125"/>
    </source>
</evidence>
<feature type="domain" description="HTH myb-type" evidence="9">
    <location>
        <begin position="49"/>
        <end position="95"/>
    </location>
</feature>
<organism evidence="10 11">
    <name type="scientific">Abeliophyllum distichum</name>
    <dbReference type="NCBI Taxonomy" id="126358"/>
    <lineage>
        <taxon>Eukaryota</taxon>
        <taxon>Viridiplantae</taxon>
        <taxon>Streptophyta</taxon>
        <taxon>Embryophyta</taxon>
        <taxon>Tracheophyta</taxon>
        <taxon>Spermatophyta</taxon>
        <taxon>Magnoliopsida</taxon>
        <taxon>eudicotyledons</taxon>
        <taxon>Gunneridae</taxon>
        <taxon>Pentapetalae</taxon>
        <taxon>asterids</taxon>
        <taxon>lamiids</taxon>
        <taxon>Lamiales</taxon>
        <taxon>Oleaceae</taxon>
        <taxon>Forsythieae</taxon>
        <taxon>Abeliophyllum</taxon>
    </lineage>
</organism>
<dbReference type="FunFam" id="1.10.10.60:FF:000010">
    <property type="entry name" value="Transcriptional activator Myb isoform A"/>
    <property type="match status" value="1"/>
</dbReference>
<evidence type="ECO:0000259" key="9">
    <source>
        <dbReference type="PROSITE" id="PS51294"/>
    </source>
</evidence>
<reference evidence="11" key="1">
    <citation type="submission" date="2024-07" db="EMBL/GenBank/DDBJ databases">
        <title>Two chromosome-level genome assemblies of Korean endemic species Abeliophyllum distichum and Forsythia ovata (Oleaceae).</title>
        <authorList>
            <person name="Jang H."/>
        </authorList>
    </citation>
    <scope>NUCLEOTIDE SEQUENCE [LARGE SCALE GENOMIC DNA]</scope>
</reference>
<dbReference type="PANTHER" id="PTHR45614">
    <property type="entry name" value="MYB PROTEIN-RELATED"/>
    <property type="match status" value="1"/>
</dbReference>
<proteinExistence type="predicted"/>
<evidence type="ECO:0000256" key="6">
    <source>
        <dbReference type="ARBA" id="ARBA00023242"/>
    </source>
</evidence>
<keyword evidence="5" id="KW-0804">Transcription</keyword>
<dbReference type="InterPro" id="IPR017930">
    <property type="entry name" value="Myb_dom"/>
</dbReference>
<dbReference type="Gene3D" id="1.10.10.60">
    <property type="entry name" value="Homeodomain-like"/>
    <property type="match status" value="3"/>
</dbReference>
<gene>
    <name evidence="10" type="ORF">Adt_44141</name>
</gene>
<keyword evidence="11" id="KW-1185">Reference proteome</keyword>
<evidence type="ECO:0000313" key="10">
    <source>
        <dbReference type="EMBL" id="KAL2460721.1"/>
    </source>
</evidence>
<keyword evidence="3" id="KW-0805">Transcription regulation</keyword>
<evidence type="ECO:0000256" key="1">
    <source>
        <dbReference type="ARBA" id="ARBA00004123"/>
    </source>
</evidence>
<feature type="domain" description="HTH myb-type" evidence="9">
    <location>
        <begin position="152"/>
        <end position="202"/>
    </location>
</feature>
<sequence length="470" mass="52488">MSTILAMLHRILPPPEAKTQLVEGTHLLEMTSSTIMNIRVTSPARTSSKGKWNTEEDEILRDAVRRFNGKSWKGIANCLPGRTDVQCLHRWQKVINPDVNKGPWTEEEDDVLIELVGKQGNKKWSEIAKQLRGRIGKQCRDRWHNHLNPEIKKAAWTKEEDMILINAHAIYGNKWAKMAKLLPGRPENSIKNRWNCSLKKKLVNSMASGFDSNHPGYDVPTMHTPGSHCLSNQKVDNQRNGDSCSLDLIIGSPDTTQSHLQSSEKGSSTNGSISTDLLEAKQPKVLDHGYSHKHELTGSSPQGVPSKYQSCQQEAFRGLCYEPLWEDNLKNFLSTGRLTCTDSYIRPPHNPISTPSTSNVKALSVSCSSPESILKTAAGSYDNKPSIIRKRAIQTSQARSKSPFGDISTSDKIIDSLSNMLQGEHENPNTGDDQYQALRQALHSPVKYQKLEKNAAIKSVRSMDHIHFGI</sequence>
<feature type="domain" description="Myb-like" evidence="8">
    <location>
        <begin position="148"/>
        <end position="198"/>
    </location>
</feature>
<name>A0ABD1PDL8_9LAMI</name>
<dbReference type="GO" id="GO:0003677">
    <property type="term" value="F:DNA binding"/>
    <property type="evidence" value="ECO:0007669"/>
    <property type="project" value="UniProtKB-KW"/>
</dbReference>
<evidence type="ECO:0000259" key="8">
    <source>
        <dbReference type="PROSITE" id="PS50090"/>
    </source>
</evidence>
<evidence type="ECO:0000256" key="7">
    <source>
        <dbReference type="SAM" id="MobiDB-lite"/>
    </source>
</evidence>
<evidence type="ECO:0000256" key="3">
    <source>
        <dbReference type="ARBA" id="ARBA00023015"/>
    </source>
</evidence>
<dbReference type="InterPro" id="IPR001005">
    <property type="entry name" value="SANT/Myb"/>
</dbReference>
<dbReference type="PROSITE" id="PS50090">
    <property type="entry name" value="MYB_LIKE"/>
    <property type="match status" value="3"/>
</dbReference>
<keyword evidence="4" id="KW-0238">DNA-binding</keyword>
<dbReference type="SMART" id="SM00717">
    <property type="entry name" value="SANT"/>
    <property type="match status" value="3"/>
</dbReference>
<protein>
    <submittedName>
        <fullName evidence="10">Myb domain protein</fullName>
    </submittedName>
</protein>
<comment type="subcellular location">
    <subcellularLocation>
        <location evidence="1">Nucleus</location>
    </subcellularLocation>
</comment>
<evidence type="ECO:0000313" key="11">
    <source>
        <dbReference type="Proteomes" id="UP001604336"/>
    </source>
</evidence>
<dbReference type="PROSITE" id="PS51294">
    <property type="entry name" value="HTH_MYB"/>
    <property type="match status" value="3"/>
</dbReference>
<dbReference type="Pfam" id="PF00249">
    <property type="entry name" value="Myb_DNA-binding"/>
    <property type="match status" value="1"/>
</dbReference>
<dbReference type="EMBL" id="JBFOLK010000014">
    <property type="protein sequence ID" value="KAL2460721.1"/>
    <property type="molecule type" value="Genomic_DNA"/>
</dbReference>